<comment type="caution">
    <text evidence="2">The sequence shown here is derived from an EMBL/GenBank/DDBJ whole genome shotgun (WGS) entry which is preliminary data.</text>
</comment>
<evidence type="ECO:0000313" key="3">
    <source>
        <dbReference type="Proteomes" id="UP000643403"/>
    </source>
</evidence>
<proteinExistence type="predicted"/>
<keyword evidence="1" id="KW-0472">Membrane</keyword>
<organism evidence="2 3">
    <name type="scientific">Cognatilysobacter xinjiangensis</name>
    <dbReference type="NCBI Taxonomy" id="546892"/>
    <lineage>
        <taxon>Bacteria</taxon>
        <taxon>Pseudomonadati</taxon>
        <taxon>Pseudomonadota</taxon>
        <taxon>Gammaproteobacteria</taxon>
        <taxon>Lysobacterales</taxon>
        <taxon>Lysobacteraceae</taxon>
        <taxon>Cognatilysobacter</taxon>
    </lineage>
</organism>
<dbReference type="PROSITE" id="PS00409">
    <property type="entry name" value="PROKAR_NTER_METHYL"/>
    <property type="match status" value="1"/>
</dbReference>
<reference evidence="3" key="1">
    <citation type="journal article" date="2019" name="Int. J. Syst. Evol. Microbiol.">
        <title>The Global Catalogue of Microorganisms (GCM) 10K type strain sequencing project: providing services to taxonomists for standard genome sequencing and annotation.</title>
        <authorList>
            <consortium name="The Broad Institute Genomics Platform"/>
            <consortium name="The Broad Institute Genome Sequencing Center for Infectious Disease"/>
            <person name="Wu L."/>
            <person name="Ma J."/>
        </authorList>
    </citation>
    <scope>NUCLEOTIDE SEQUENCE [LARGE SCALE GENOMIC DNA]</scope>
    <source>
        <strain evidence="3">KCTC 22558</strain>
    </source>
</reference>
<dbReference type="InterPro" id="IPR012902">
    <property type="entry name" value="N_methyl_site"/>
</dbReference>
<feature type="transmembrane region" description="Helical" evidence="1">
    <location>
        <begin position="12"/>
        <end position="38"/>
    </location>
</feature>
<name>A0ABQ3BQZ1_9GAMM</name>
<gene>
    <name evidence="2" type="ORF">GCM10008101_04720</name>
</gene>
<dbReference type="EMBL" id="BMXY01000001">
    <property type="protein sequence ID" value="GGZ54508.1"/>
    <property type="molecule type" value="Genomic_DNA"/>
</dbReference>
<keyword evidence="1" id="KW-1133">Transmembrane helix</keyword>
<accession>A0ABQ3BQZ1</accession>
<protein>
    <submittedName>
        <fullName evidence="2">Pilus assembly protein PilW</fullName>
    </submittedName>
</protein>
<evidence type="ECO:0000256" key="1">
    <source>
        <dbReference type="SAM" id="Phobius"/>
    </source>
</evidence>
<sequence length="383" mass="40718">MARLHRMDSRRVEGLSLVELMIALLIGSILMLGLVQVFSASRAAYQVSEGLARVQENGRFALDYLQRDLRLIGHFGCVNDQSHKQQVDAFRMLTGAVAGEPLDFNLSVQGFEATGTSQVNQDLNLAAPTAGWTPALPAHISGLAPVAGSDIIMLRFLRPNSAPVSNLVVSGSNSTVSTTAAGWSDLTEDGVATPGVFGVADCSYVDVFNGTGNAAAKTVSATVALDRYTPNPAGHAALYRAEAVAYYVANNASNRRSLFRARWTGAAAPVVEELVEGIESIQFLYGQDRSTDVGNPSGFMANQVPASDLGAATTTAGEQNWRRVGLVQVAVVASSPDPATTRQADSEQTRPRALGLRVVGPEDGRYRASYETTIALRNRLYGN</sequence>
<dbReference type="Pfam" id="PF07963">
    <property type="entry name" value="N_methyl"/>
    <property type="match status" value="1"/>
</dbReference>
<dbReference type="InterPro" id="IPR032092">
    <property type="entry name" value="PilW"/>
</dbReference>
<keyword evidence="3" id="KW-1185">Reference proteome</keyword>
<evidence type="ECO:0000313" key="2">
    <source>
        <dbReference type="EMBL" id="GGZ54508.1"/>
    </source>
</evidence>
<dbReference type="Pfam" id="PF16074">
    <property type="entry name" value="PilW"/>
    <property type="match status" value="1"/>
</dbReference>
<dbReference type="Proteomes" id="UP000643403">
    <property type="component" value="Unassembled WGS sequence"/>
</dbReference>
<dbReference type="RefSeq" id="WP_229790631.1">
    <property type="nucleotide sequence ID" value="NZ_BMXY01000001.1"/>
</dbReference>
<keyword evidence="1" id="KW-0812">Transmembrane</keyword>